<dbReference type="InterPro" id="IPR039421">
    <property type="entry name" value="Type_1_exporter"/>
</dbReference>
<dbReference type="InterPro" id="IPR017871">
    <property type="entry name" value="ABC_transporter-like_CS"/>
</dbReference>
<reference evidence="12 13" key="1">
    <citation type="journal article" date="2005" name="Int. J. Syst. Evol. Microbiol.">
        <title>Bacillus litoralis sp. nov., isolated from a tidal flat of the Yellow Sea in Korea.</title>
        <authorList>
            <person name="Yoon J.H."/>
            <person name="Oh T.K."/>
        </authorList>
    </citation>
    <scope>NUCLEOTIDE SEQUENCE [LARGE SCALE GENOMIC DNA]</scope>
    <source>
        <strain evidence="12 13">SW-211</strain>
    </source>
</reference>
<dbReference type="InterPro" id="IPR036640">
    <property type="entry name" value="ABC1_TM_sf"/>
</dbReference>
<dbReference type="Proteomes" id="UP000321363">
    <property type="component" value="Unassembled WGS sequence"/>
</dbReference>
<dbReference type="PROSITE" id="PS50893">
    <property type="entry name" value="ABC_TRANSPORTER_2"/>
    <property type="match status" value="1"/>
</dbReference>
<dbReference type="InterPro" id="IPR003593">
    <property type="entry name" value="AAA+_ATPase"/>
</dbReference>
<dbReference type="OrthoDB" id="9804259at2"/>
<evidence type="ECO:0000256" key="7">
    <source>
        <dbReference type="ARBA" id="ARBA00022989"/>
    </source>
</evidence>
<evidence type="ECO:0000256" key="6">
    <source>
        <dbReference type="ARBA" id="ARBA00022840"/>
    </source>
</evidence>
<dbReference type="CDD" id="cd07346">
    <property type="entry name" value="ABC_6TM_exporters"/>
    <property type="match status" value="1"/>
</dbReference>
<dbReference type="PANTHER" id="PTHR24221:SF654">
    <property type="entry name" value="ATP-BINDING CASSETTE SUB-FAMILY B MEMBER 6"/>
    <property type="match status" value="1"/>
</dbReference>
<keyword evidence="6 12" id="KW-0067">ATP-binding</keyword>
<feature type="domain" description="ABC transmembrane type-1" evidence="11">
    <location>
        <begin position="22"/>
        <end position="301"/>
    </location>
</feature>
<proteinExistence type="predicted"/>
<dbReference type="EMBL" id="VOQF01000003">
    <property type="protein sequence ID" value="TXC92157.1"/>
    <property type="molecule type" value="Genomic_DNA"/>
</dbReference>
<comment type="subcellular location">
    <subcellularLocation>
        <location evidence="1">Cell membrane</location>
        <topology evidence="1">Multi-pass membrane protein</topology>
    </subcellularLocation>
</comment>
<dbReference type="PANTHER" id="PTHR24221">
    <property type="entry name" value="ATP-BINDING CASSETTE SUB-FAMILY B"/>
    <property type="match status" value="1"/>
</dbReference>
<dbReference type="GO" id="GO:0005886">
    <property type="term" value="C:plasma membrane"/>
    <property type="evidence" value="ECO:0007669"/>
    <property type="project" value="UniProtKB-SubCell"/>
</dbReference>
<feature type="transmembrane region" description="Helical" evidence="9">
    <location>
        <begin position="54"/>
        <end position="75"/>
    </location>
</feature>
<evidence type="ECO:0000256" key="4">
    <source>
        <dbReference type="ARBA" id="ARBA00022692"/>
    </source>
</evidence>
<name>A0A5C6W6S1_9BACI</name>
<feature type="domain" description="ABC transporter" evidence="10">
    <location>
        <begin position="335"/>
        <end position="569"/>
    </location>
</feature>
<dbReference type="SUPFAM" id="SSF90123">
    <property type="entry name" value="ABC transporter transmembrane region"/>
    <property type="match status" value="1"/>
</dbReference>
<dbReference type="PROSITE" id="PS50929">
    <property type="entry name" value="ABC_TM1F"/>
    <property type="match status" value="1"/>
</dbReference>
<dbReference type="InterPro" id="IPR003439">
    <property type="entry name" value="ABC_transporter-like_ATP-bd"/>
</dbReference>
<evidence type="ECO:0000313" key="12">
    <source>
        <dbReference type="EMBL" id="TXC92157.1"/>
    </source>
</evidence>
<dbReference type="AlphaFoldDB" id="A0A5C6W6S1"/>
<evidence type="ECO:0000313" key="13">
    <source>
        <dbReference type="Proteomes" id="UP000321363"/>
    </source>
</evidence>
<feature type="transmembrane region" description="Helical" evidence="9">
    <location>
        <begin position="245"/>
        <end position="266"/>
    </location>
</feature>
<dbReference type="Gene3D" id="1.20.1560.10">
    <property type="entry name" value="ABC transporter type 1, transmembrane domain"/>
    <property type="match status" value="1"/>
</dbReference>
<keyword evidence="7 9" id="KW-1133">Transmembrane helix</keyword>
<dbReference type="InterPro" id="IPR011527">
    <property type="entry name" value="ABC1_TM_dom"/>
</dbReference>
<evidence type="ECO:0000256" key="2">
    <source>
        <dbReference type="ARBA" id="ARBA00022448"/>
    </source>
</evidence>
<accession>A0A5C6W6S1</accession>
<keyword evidence="3" id="KW-1003">Cell membrane</keyword>
<dbReference type="PROSITE" id="PS00211">
    <property type="entry name" value="ABC_TRANSPORTER_1"/>
    <property type="match status" value="1"/>
</dbReference>
<dbReference type="SMART" id="SM00382">
    <property type="entry name" value="AAA"/>
    <property type="match status" value="1"/>
</dbReference>
<keyword evidence="13" id="KW-1185">Reference proteome</keyword>
<dbReference type="Pfam" id="PF00005">
    <property type="entry name" value="ABC_tran"/>
    <property type="match status" value="1"/>
</dbReference>
<dbReference type="GO" id="GO:0140359">
    <property type="term" value="F:ABC-type transporter activity"/>
    <property type="evidence" value="ECO:0007669"/>
    <property type="project" value="InterPro"/>
</dbReference>
<feature type="transmembrane region" description="Helical" evidence="9">
    <location>
        <begin position="278"/>
        <end position="300"/>
    </location>
</feature>
<keyword evidence="8 9" id="KW-0472">Membrane</keyword>
<dbReference type="GO" id="GO:0034040">
    <property type="term" value="F:ATPase-coupled lipid transmembrane transporter activity"/>
    <property type="evidence" value="ECO:0007669"/>
    <property type="project" value="TreeGrafter"/>
</dbReference>
<gene>
    <name evidence="12" type="ORF">FS935_07185</name>
</gene>
<dbReference type="GO" id="GO:0005524">
    <property type="term" value="F:ATP binding"/>
    <property type="evidence" value="ECO:0007669"/>
    <property type="project" value="UniProtKB-KW"/>
</dbReference>
<evidence type="ECO:0000256" key="1">
    <source>
        <dbReference type="ARBA" id="ARBA00004651"/>
    </source>
</evidence>
<evidence type="ECO:0000256" key="9">
    <source>
        <dbReference type="SAM" id="Phobius"/>
    </source>
</evidence>
<evidence type="ECO:0000259" key="10">
    <source>
        <dbReference type="PROSITE" id="PS50893"/>
    </source>
</evidence>
<dbReference type="Gene3D" id="3.40.50.300">
    <property type="entry name" value="P-loop containing nucleotide triphosphate hydrolases"/>
    <property type="match status" value="1"/>
</dbReference>
<keyword evidence="2" id="KW-0813">Transport</keyword>
<dbReference type="FunFam" id="3.40.50.300:FF:000221">
    <property type="entry name" value="Multidrug ABC transporter ATP-binding protein"/>
    <property type="match status" value="1"/>
</dbReference>
<dbReference type="InterPro" id="IPR027417">
    <property type="entry name" value="P-loop_NTPase"/>
</dbReference>
<dbReference type="GO" id="GO:0016887">
    <property type="term" value="F:ATP hydrolysis activity"/>
    <property type="evidence" value="ECO:0007669"/>
    <property type="project" value="InterPro"/>
</dbReference>
<organism evidence="12 13">
    <name type="scientific">Metabacillus litoralis</name>
    <dbReference type="NCBI Taxonomy" id="152268"/>
    <lineage>
        <taxon>Bacteria</taxon>
        <taxon>Bacillati</taxon>
        <taxon>Bacillota</taxon>
        <taxon>Bacilli</taxon>
        <taxon>Bacillales</taxon>
        <taxon>Bacillaceae</taxon>
        <taxon>Metabacillus</taxon>
    </lineage>
</organism>
<evidence type="ECO:0000256" key="8">
    <source>
        <dbReference type="ARBA" id="ARBA00023136"/>
    </source>
</evidence>
<dbReference type="Pfam" id="PF00664">
    <property type="entry name" value="ABC_membrane"/>
    <property type="match status" value="1"/>
</dbReference>
<sequence length="585" mass="66689">MTFIRTILLYFMEYKLLFFTFLISIFIEVAYLMIAPLSLQYLIDEAFIPRDYRIFTIILCMLIVGGLVNFLAITFGDYSLGKLSGVVIRMIRTDLFLHIQKQSLPFYQRYKIGDIVTRFHTDLGSMERVIRTIFPYFLKEIVSIPIGLIILFSIEWKLTLAMLVGSTLLFIGPKILQNKAANSNKYFKESQEKFSNTIDEMIKGYKTIKSFHLQNTFSERGSKQIHDLYSTGFNLHMINSLMERLPLTALMLLNGIMLGFGGYLIFNSSITIGEFVAFFTLFMIVGQSVLNLSVLVPNLIDSSVSFKRVQEIFDYKNSLYNSVKGIDIPSIVSSIRMNKVSFGYTNKSDQLHEVSLNIPLGSYIAFVGPSGSGKSTALQLLARFYDPKEGSVFFDDNDIRDINEGSLRKLTTLVTQDTFLFNTSIKDNLLLDNLDATESDMIEIAKLVNIHDDIMSWPDGYNTVVHHEGGSLSGGERQRLAIARALLRKSKVLLLDEVTAALDPPTEADIITLIEQIRKYKTIISVSHRLKSVINADLIYVFKEGKIFEFGSHHELLKINGYYHYMWEKQNGIVTDEEDLNLYMN</sequence>
<comment type="caution">
    <text evidence="12">The sequence shown here is derived from an EMBL/GenBank/DDBJ whole genome shotgun (WGS) entry which is preliminary data.</text>
</comment>
<keyword evidence="5" id="KW-0547">Nucleotide-binding</keyword>
<evidence type="ECO:0000256" key="3">
    <source>
        <dbReference type="ARBA" id="ARBA00022475"/>
    </source>
</evidence>
<dbReference type="SUPFAM" id="SSF52540">
    <property type="entry name" value="P-loop containing nucleoside triphosphate hydrolases"/>
    <property type="match status" value="1"/>
</dbReference>
<feature type="transmembrane region" description="Helical" evidence="9">
    <location>
        <begin position="16"/>
        <end position="34"/>
    </location>
</feature>
<keyword evidence="4 9" id="KW-0812">Transmembrane</keyword>
<evidence type="ECO:0000259" key="11">
    <source>
        <dbReference type="PROSITE" id="PS50929"/>
    </source>
</evidence>
<dbReference type="RefSeq" id="WP_146946987.1">
    <property type="nucleotide sequence ID" value="NZ_VOQF01000003.1"/>
</dbReference>
<evidence type="ECO:0000256" key="5">
    <source>
        <dbReference type="ARBA" id="ARBA00022741"/>
    </source>
</evidence>
<feature type="transmembrane region" description="Helical" evidence="9">
    <location>
        <begin position="133"/>
        <end position="152"/>
    </location>
</feature>
<protein>
    <submittedName>
        <fullName evidence="12">ABC transporter ATP-binding protein</fullName>
    </submittedName>
</protein>